<evidence type="ECO:0000313" key="3">
    <source>
        <dbReference type="Proteomes" id="UP000235786"/>
    </source>
</evidence>
<evidence type="ECO:0000313" key="2">
    <source>
        <dbReference type="EMBL" id="PMD44041.1"/>
    </source>
</evidence>
<proteinExistence type="predicted"/>
<dbReference type="EMBL" id="KZ613941">
    <property type="protein sequence ID" value="PMD44041.1"/>
    <property type="molecule type" value="Genomic_DNA"/>
</dbReference>
<keyword evidence="1" id="KW-0732">Signal</keyword>
<keyword evidence="3" id="KW-1185">Reference proteome</keyword>
<gene>
    <name evidence="2" type="ORF">L207DRAFT_270472</name>
</gene>
<accession>A0A2J6RZU6</accession>
<organism evidence="2 3">
    <name type="scientific">Hyaloscypha variabilis (strain UAMH 11265 / GT02V1 / F)</name>
    <name type="common">Meliniomyces variabilis</name>
    <dbReference type="NCBI Taxonomy" id="1149755"/>
    <lineage>
        <taxon>Eukaryota</taxon>
        <taxon>Fungi</taxon>
        <taxon>Dikarya</taxon>
        <taxon>Ascomycota</taxon>
        <taxon>Pezizomycotina</taxon>
        <taxon>Leotiomycetes</taxon>
        <taxon>Helotiales</taxon>
        <taxon>Hyaloscyphaceae</taxon>
        <taxon>Hyaloscypha</taxon>
        <taxon>Hyaloscypha variabilis</taxon>
    </lineage>
</organism>
<feature type="chain" id="PRO_5014357372" evidence="1">
    <location>
        <begin position="18"/>
        <end position="122"/>
    </location>
</feature>
<dbReference type="AlphaFoldDB" id="A0A2J6RZU6"/>
<feature type="signal peptide" evidence="1">
    <location>
        <begin position="1"/>
        <end position="17"/>
    </location>
</feature>
<dbReference type="STRING" id="1149755.A0A2J6RZU6"/>
<dbReference type="OrthoDB" id="3923593at2759"/>
<evidence type="ECO:0000256" key="1">
    <source>
        <dbReference type="SAM" id="SignalP"/>
    </source>
</evidence>
<protein>
    <submittedName>
        <fullName evidence="2">Uncharacterized protein</fullName>
    </submittedName>
</protein>
<dbReference type="Proteomes" id="UP000235786">
    <property type="component" value="Unassembled WGS sequence"/>
</dbReference>
<reference evidence="2 3" key="1">
    <citation type="submission" date="2016-04" db="EMBL/GenBank/DDBJ databases">
        <title>A degradative enzymes factory behind the ericoid mycorrhizal symbiosis.</title>
        <authorList>
            <consortium name="DOE Joint Genome Institute"/>
            <person name="Martino E."/>
            <person name="Morin E."/>
            <person name="Grelet G."/>
            <person name="Kuo A."/>
            <person name="Kohler A."/>
            <person name="Daghino S."/>
            <person name="Barry K."/>
            <person name="Choi C."/>
            <person name="Cichocki N."/>
            <person name="Clum A."/>
            <person name="Copeland A."/>
            <person name="Hainaut M."/>
            <person name="Haridas S."/>
            <person name="Labutti K."/>
            <person name="Lindquist E."/>
            <person name="Lipzen A."/>
            <person name="Khouja H.-R."/>
            <person name="Murat C."/>
            <person name="Ohm R."/>
            <person name="Olson A."/>
            <person name="Spatafora J."/>
            <person name="Veneault-Fourrey C."/>
            <person name="Henrissat B."/>
            <person name="Grigoriev I."/>
            <person name="Martin F."/>
            <person name="Perotto S."/>
        </authorList>
    </citation>
    <scope>NUCLEOTIDE SEQUENCE [LARGE SCALE GENOMIC DNA]</scope>
    <source>
        <strain evidence="2 3">F</strain>
    </source>
</reference>
<sequence length="122" mass="12970">MQFTTLSVALFAALATAHQHAAQHFHPRRQANSSATDAYAQTTLTVYAEVTHTITSCAASITNCPADHPEATSVYVVTDTITVDTTICPVTAAESASSAILASYTASAILSSSRRVWRGRKR</sequence>
<name>A0A2J6RZU6_HYAVF</name>